<comment type="caution">
    <text evidence="2">The sequence shown here is derived from an EMBL/GenBank/DDBJ whole genome shotgun (WGS) entry which is preliminary data.</text>
</comment>
<feature type="signal peptide" evidence="1">
    <location>
        <begin position="1"/>
        <end position="29"/>
    </location>
</feature>
<organism evidence="2 3">
    <name type="scientific">Astrephomene gubernaculifera</name>
    <dbReference type="NCBI Taxonomy" id="47775"/>
    <lineage>
        <taxon>Eukaryota</taxon>
        <taxon>Viridiplantae</taxon>
        <taxon>Chlorophyta</taxon>
        <taxon>core chlorophytes</taxon>
        <taxon>Chlorophyceae</taxon>
        <taxon>CS clade</taxon>
        <taxon>Chlamydomonadales</taxon>
        <taxon>Astrephomenaceae</taxon>
        <taxon>Astrephomene</taxon>
    </lineage>
</organism>
<sequence>SKPHENLQFPFSLVIFPSLLLLLPLNTTTVPLPHAGPSPLSQNSLAGQIDMKRRIRDSEVVQPVSAKRVASSSCDTACGSSETLHPQAASPFLVGSVPPVQGAFFPQEVWLAVAAQMRDALAALPGWIQMAQASHADQFELYSSVPSASSPLEFMSLPHLSQAQSLPEVQPSLHGTTRYTNTITRPTNDAQPETGFATSVACAQASASVTAGSGAATATAAPASSASARASISGAAADLPAQPAPAGVDSGSCSSECDTAAACGWFSKCRGCCQLTAGETEIHGQVIPLCRGCSNSLWKRTSADREHMVHRLLRAHATLCQREAAGAF</sequence>
<feature type="chain" id="PRO_5042085738" evidence="1">
    <location>
        <begin position="30"/>
        <end position="328"/>
    </location>
</feature>
<feature type="non-terminal residue" evidence="2">
    <location>
        <position position="1"/>
    </location>
</feature>
<reference evidence="2 3" key="1">
    <citation type="journal article" date="2021" name="Sci. Rep.">
        <title>Genome sequencing of the multicellular alga Astrephomene provides insights into convergent evolution of germ-soma differentiation.</title>
        <authorList>
            <person name="Yamashita S."/>
            <person name="Yamamoto K."/>
            <person name="Matsuzaki R."/>
            <person name="Suzuki S."/>
            <person name="Yamaguchi H."/>
            <person name="Hirooka S."/>
            <person name="Minakuchi Y."/>
            <person name="Miyagishima S."/>
            <person name="Kawachi M."/>
            <person name="Toyoda A."/>
            <person name="Nozaki H."/>
        </authorList>
    </citation>
    <scope>NUCLEOTIDE SEQUENCE [LARGE SCALE GENOMIC DNA]</scope>
    <source>
        <strain evidence="2 3">NIES-4017</strain>
    </source>
</reference>
<proteinExistence type="predicted"/>
<protein>
    <submittedName>
        <fullName evidence="2">Uncharacterized protein</fullName>
    </submittedName>
</protein>
<name>A0AAD3DI68_9CHLO</name>
<keyword evidence="3" id="KW-1185">Reference proteome</keyword>
<dbReference type="AlphaFoldDB" id="A0AAD3DI68"/>
<gene>
    <name evidence="2" type="ORF">Agub_g1787</name>
</gene>
<evidence type="ECO:0000256" key="1">
    <source>
        <dbReference type="SAM" id="SignalP"/>
    </source>
</evidence>
<evidence type="ECO:0000313" key="3">
    <source>
        <dbReference type="Proteomes" id="UP001054857"/>
    </source>
</evidence>
<keyword evidence="1" id="KW-0732">Signal</keyword>
<dbReference type="Proteomes" id="UP001054857">
    <property type="component" value="Unassembled WGS sequence"/>
</dbReference>
<accession>A0AAD3DI68</accession>
<dbReference type="EMBL" id="BMAR01000001">
    <property type="protein sequence ID" value="GFR41138.1"/>
    <property type="molecule type" value="Genomic_DNA"/>
</dbReference>
<evidence type="ECO:0000313" key="2">
    <source>
        <dbReference type="EMBL" id="GFR41138.1"/>
    </source>
</evidence>